<proteinExistence type="predicted"/>
<dbReference type="SUPFAM" id="SSF51905">
    <property type="entry name" value="FAD/NAD(P)-binding domain"/>
    <property type="match status" value="1"/>
</dbReference>
<dbReference type="AlphaFoldDB" id="A0A8H6JME3"/>
<comment type="caution">
    <text evidence="2">The sequence shown here is derived from an EMBL/GenBank/DDBJ whole genome shotgun (WGS) entry which is preliminary data.</text>
</comment>
<feature type="domain" description="FAD dependent oxidoreductase" evidence="1">
    <location>
        <begin position="15"/>
        <end position="307"/>
    </location>
</feature>
<gene>
    <name evidence="2" type="ORF">CPLU01_14101</name>
</gene>
<sequence length="311" mass="34733">MSATSSMWQFDRRFEATSGANGAVWVHDDPDANGAGANVKPPDADIEADISKSHTWALRYAGEVARKLGVDCEYRKLPGYTISQYVRSDPKHSDDLKTIKEEVLTFQELGVDVEFKEGLQVKGWSSASRPEQRDGGGVGGVWHGQATFHPTKYVKGVLLFLLQQPNSRFFPQTRVISVDKTGVGMLGFGNKHVEVKTQQGNTVVCNNAVEAANVTALQKLSIVAEMGYNRTYCIDIRVPNDSVEDCLVYDTPEEYKYFKITERDSDCDYVILGSLHHNVGQEDAGGRFEELETWVRERFPQATTVDYRPQP</sequence>
<accession>A0A8H6JME3</accession>
<reference evidence="2" key="1">
    <citation type="journal article" date="2020" name="Phytopathology">
        <title>Genome Sequence Resources of Colletotrichum truncatum, C. plurivorum, C. musicola, and C. sojae: Four Species Pathogenic to Soybean (Glycine max).</title>
        <authorList>
            <person name="Rogerio F."/>
            <person name="Boufleur T.R."/>
            <person name="Ciampi-Guillardi M."/>
            <person name="Sukno S.A."/>
            <person name="Thon M.R."/>
            <person name="Massola Junior N.S."/>
            <person name="Baroncelli R."/>
        </authorList>
    </citation>
    <scope>NUCLEOTIDE SEQUENCE</scope>
    <source>
        <strain evidence="2">LFN00145</strain>
    </source>
</reference>
<keyword evidence="3" id="KW-1185">Reference proteome</keyword>
<dbReference type="InterPro" id="IPR036188">
    <property type="entry name" value="FAD/NAD-bd_sf"/>
</dbReference>
<organism evidence="2 3">
    <name type="scientific">Colletotrichum plurivorum</name>
    <dbReference type="NCBI Taxonomy" id="2175906"/>
    <lineage>
        <taxon>Eukaryota</taxon>
        <taxon>Fungi</taxon>
        <taxon>Dikarya</taxon>
        <taxon>Ascomycota</taxon>
        <taxon>Pezizomycotina</taxon>
        <taxon>Sordariomycetes</taxon>
        <taxon>Hypocreomycetidae</taxon>
        <taxon>Glomerellales</taxon>
        <taxon>Glomerellaceae</taxon>
        <taxon>Colletotrichum</taxon>
        <taxon>Colletotrichum orchidearum species complex</taxon>
    </lineage>
</organism>
<evidence type="ECO:0000313" key="3">
    <source>
        <dbReference type="Proteomes" id="UP000654918"/>
    </source>
</evidence>
<dbReference type="EMBL" id="WIGO01000354">
    <property type="protein sequence ID" value="KAF6815518.1"/>
    <property type="molecule type" value="Genomic_DNA"/>
</dbReference>
<name>A0A8H6JME3_9PEZI</name>
<dbReference type="Pfam" id="PF01266">
    <property type="entry name" value="DAO"/>
    <property type="match status" value="1"/>
</dbReference>
<evidence type="ECO:0000259" key="1">
    <source>
        <dbReference type="Pfam" id="PF01266"/>
    </source>
</evidence>
<dbReference type="InterPro" id="IPR006076">
    <property type="entry name" value="FAD-dep_OxRdtase"/>
</dbReference>
<evidence type="ECO:0000313" key="2">
    <source>
        <dbReference type="EMBL" id="KAF6815518.1"/>
    </source>
</evidence>
<protein>
    <submittedName>
        <fullName evidence="2">FAD dependent oxidoreductase</fullName>
    </submittedName>
</protein>
<dbReference type="Proteomes" id="UP000654918">
    <property type="component" value="Unassembled WGS sequence"/>
</dbReference>